<evidence type="ECO:0000259" key="1">
    <source>
        <dbReference type="Pfam" id="PF13439"/>
    </source>
</evidence>
<protein>
    <submittedName>
        <fullName evidence="2">Glycosyltransferase</fullName>
    </submittedName>
</protein>
<dbReference type="InterPro" id="IPR028098">
    <property type="entry name" value="Glyco_trans_4-like_N"/>
</dbReference>
<sequence length="378" mass="42256">MKILHVITDLFTGGAEIMLYKLLSCTDRDRFEPVVISLIDRGTLGDRIEALGIPVHTIGMKAGKPTPASVWRLVSIARQLKPDLIQGWMYHGNLAAQLTGTFLPQSIPVLWNVRHSLYTLKYEKKITAAVIKFCASISFLPTKIIYNSQTGAEQHEQNGYSNRKTIVIPNGFDTELFAPSTEYSTSFRQELGIPQNTVLIGLISRFHPMKDHTNFLNAAALLKKQNPGLNVKFVMAGKDVDWDNQNLYQLAKELGLVDSMYILGERHDMPRITAALDIASSSSYSESFPNIIGEAMLCSVPCVVTDIGDSAWIVGNTGLVVPPRNPEALCAGWLKLIDMGIEARRKIGVRARQRIEQLFSIESIVQKYEQLYQEIIYE</sequence>
<comment type="caution">
    <text evidence="2">The sequence shown here is derived from an EMBL/GenBank/DDBJ whole genome shotgun (WGS) entry which is preliminary data.</text>
</comment>
<dbReference type="Pfam" id="PF13692">
    <property type="entry name" value="Glyco_trans_1_4"/>
    <property type="match status" value="1"/>
</dbReference>
<keyword evidence="2" id="KW-0808">Transferase</keyword>
<dbReference type="PANTHER" id="PTHR12526">
    <property type="entry name" value="GLYCOSYLTRANSFERASE"/>
    <property type="match status" value="1"/>
</dbReference>
<dbReference type="Pfam" id="PF13439">
    <property type="entry name" value="Glyco_transf_4"/>
    <property type="match status" value="1"/>
</dbReference>
<dbReference type="EMBL" id="JAAHFQ010000032">
    <property type="protein sequence ID" value="NER26495.1"/>
    <property type="molecule type" value="Genomic_DNA"/>
</dbReference>
<dbReference type="Gene3D" id="3.40.50.2000">
    <property type="entry name" value="Glycogen Phosphorylase B"/>
    <property type="match status" value="2"/>
</dbReference>
<organism evidence="2">
    <name type="scientific">Symploca sp. SIO1C4</name>
    <dbReference type="NCBI Taxonomy" id="2607765"/>
    <lineage>
        <taxon>Bacteria</taxon>
        <taxon>Bacillati</taxon>
        <taxon>Cyanobacteriota</taxon>
        <taxon>Cyanophyceae</taxon>
        <taxon>Coleofasciculales</taxon>
        <taxon>Coleofasciculaceae</taxon>
        <taxon>Symploca</taxon>
    </lineage>
</organism>
<evidence type="ECO:0000313" key="2">
    <source>
        <dbReference type="EMBL" id="NER26495.1"/>
    </source>
</evidence>
<proteinExistence type="predicted"/>
<dbReference type="AlphaFoldDB" id="A0A6B3N6R5"/>
<feature type="domain" description="Glycosyltransferase subfamily 4-like N-terminal" evidence="1">
    <location>
        <begin position="13"/>
        <end position="175"/>
    </location>
</feature>
<gene>
    <name evidence="2" type="ORF">F6J89_02415</name>
</gene>
<dbReference type="SUPFAM" id="SSF53756">
    <property type="entry name" value="UDP-Glycosyltransferase/glycogen phosphorylase"/>
    <property type="match status" value="1"/>
</dbReference>
<accession>A0A6B3N6R5</accession>
<reference evidence="2" key="1">
    <citation type="submission" date="2019-11" db="EMBL/GenBank/DDBJ databases">
        <title>Genomic insights into an expanded diversity of filamentous marine cyanobacteria reveals the extraordinary biosynthetic potential of Moorea and Okeania.</title>
        <authorList>
            <person name="Ferreira Leao T."/>
            <person name="Wang M."/>
            <person name="Moss N."/>
            <person name="Da Silva R."/>
            <person name="Sanders J."/>
            <person name="Nurk S."/>
            <person name="Gurevich A."/>
            <person name="Humphrey G."/>
            <person name="Reher R."/>
            <person name="Zhu Q."/>
            <person name="Belda-Ferre P."/>
            <person name="Glukhov E."/>
            <person name="Rex R."/>
            <person name="Dorrestein P.C."/>
            <person name="Knight R."/>
            <person name="Pevzner P."/>
            <person name="Gerwick W.H."/>
            <person name="Gerwick L."/>
        </authorList>
    </citation>
    <scope>NUCLEOTIDE SEQUENCE</scope>
    <source>
        <strain evidence="2">SIO1C4</strain>
    </source>
</reference>
<dbReference type="CDD" id="cd03807">
    <property type="entry name" value="GT4_WbnK-like"/>
    <property type="match status" value="1"/>
</dbReference>
<name>A0A6B3N6R5_9CYAN</name>
<dbReference type="GO" id="GO:0016740">
    <property type="term" value="F:transferase activity"/>
    <property type="evidence" value="ECO:0007669"/>
    <property type="project" value="UniProtKB-KW"/>
</dbReference>